<feature type="transmembrane region" description="Helical" evidence="5">
    <location>
        <begin position="200"/>
        <end position="218"/>
    </location>
</feature>
<comment type="caution">
    <text evidence="5">Lacks conserved residue(s) required for the propagation of feature annotation.</text>
</comment>
<feature type="binding site" evidence="5">
    <location>
        <position position="297"/>
    </location>
    <ligand>
        <name>spermidine</name>
        <dbReference type="ChEBI" id="CHEBI:57834"/>
    </ligand>
</feature>
<feature type="transmembrane region" description="Helical" evidence="5">
    <location>
        <begin position="176"/>
        <end position="193"/>
    </location>
</feature>
<keyword evidence="5" id="KW-0812">Transmembrane</keyword>
<keyword evidence="2 5" id="KW-0808">Transferase</keyword>
<evidence type="ECO:0000256" key="2">
    <source>
        <dbReference type="ARBA" id="ARBA00022679"/>
    </source>
</evidence>
<accession>A0A975BRE1</accession>
<dbReference type="AlphaFoldDB" id="A0A975BRE1"/>
<name>A0A975BRE1_9BACT</name>
<dbReference type="InterPro" id="IPR029063">
    <property type="entry name" value="SAM-dependent_MTases_sf"/>
</dbReference>
<dbReference type="InterPro" id="IPR001045">
    <property type="entry name" value="Spermi_synthase"/>
</dbReference>
<evidence type="ECO:0000259" key="7">
    <source>
        <dbReference type="PROSITE" id="PS51006"/>
    </source>
</evidence>
<sequence length="517" mass="57008">MIKTQQGISRGGRILLLCSVFVVAACGLVYELVAGAVSSYLMGDAVTQFSLVIGVFLCAMGAGSFLAKFITRELLKIFIEIEIWIALLGGCSSIAMFAMSAFADALFPIFFYSLCALLGILIGIEIPLLIRILQENQDFSESVSHVLALDYAGALAGSFAFPLLALPFLGLSRASVVFGLLNLAVAGGGARLLSGPGRGVIIRLILTGVLLFSALFFSTRLVGFMEDMLYQDSIVYTKTTRYQRIVLTRWRDDIRLYLNGHIQFCSIDEARYHEALVIPVMEASPNPQNILILGGGDGMAAREVLKYDTVKHVVLADIDPAITELARNRPEFVAMNKGALNSPKVSVVNTDAMKFLENTRGFFDVIITDLPDPNSESLSKLYSKSFYALCVRCLSQEGLLVTQATSPFFAPDAFWCIVKTIRESVSGHPIVSEIFTAPYHVNVPSFGEWGFVLAGKRKIILKTLSPSVPTRFLNSETLYAMFSFSRDMQPSEDIQINRMDHPVLYNYYKSGWKKFNK</sequence>
<dbReference type="PANTHER" id="PTHR43317">
    <property type="entry name" value="THERMOSPERMINE SYNTHASE ACAULIS5"/>
    <property type="match status" value="1"/>
</dbReference>
<dbReference type="GO" id="GO:0010487">
    <property type="term" value="F:thermospermine synthase activity"/>
    <property type="evidence" value="ECO:0007669"/>
    <property type="project" value="UniProtKB-ARBA"/>
</dbReference>
<dbReference type="InterPro" id="IPR030374">
    <property type="entry name" value="PABS"/>
</dbReference>
<dbReference type="EC" id="2.5.1.16" evidence="5"/>
<dbReference type="PROSITE" id="PS51257">
    <property type="entry name" value="PROKAR_LIPOPROTEIN"/>
    <property type="match status" value="1"/>
</dbReference>
<feature type="transmembrane region" description="Helical" evidence="5">
    <location>
        <begin position="49"/>
        <end position="71"/>
    </location>
</feature>
<feature type="transmembrane region" description="Helical" evidence="5">
    <location>
        <begin position="151"/>
        <end position="170"/>
    </location>
</feature>
<feature type="binding site" evidence="5">
    <location>
        <position position="243"/>
    </location>
    <ligand>
        <name>S-methyl-5'-thioadenosine</name>
        <dbReference type="ChEBI" id="CHEBI:17509"/>
    </ligand>
</feature>
<dbReference type="Gene3D" id="3.40.50.150">
    <property type="entry name" value="Vaccinia Virus protein VP39"/>
    <property type="match status" value="1"/>
</dbReference>
<dbReference type="GO" id="GO:0005886">
    <property type="term" value="C:plasma membrane"/>
    <property type="evidence" value="ECO:0007669"/>
    <property type="project" value="UniProtKB-SubCell"/>
</dbReference>
<keyword evidence="5" id="KW-1133">Transmembrane helix</keyword>
<comment type="similarity">
    <text evidence="1 5">Belongs to the spermidine/spermine synthase family.</text>
</comment>
<dbReference type="CDD" id="cd02440">
    <property type="entry name" value="AdoMet_MTases"/>
    <property type="match status" value="1"/>
</dbReference>
<evidence type="ECO:0000256" key="1">
    <source>
        <dbReference type="ARBA" id="ARBA00007867"/>
    </source>
</evidence>
<gene>
    <name evidence="8" type="primary">speE2</name>
    <name evidence="5" type="synonym">speE</name>
    <name evidence="8" type="ORF">dnm_061070</name>
</gene>
<evidence type="ECO:0000256" key="4">
    <source>
        <dbReference type="ARBA" id="ARBA00023115"/>
    </source>
</evidence>
<proteinExistence type="inferred from homology"/>
<comment type="subcellular location">
    <subcellularLocation>
        <location evidence="5">Cell membrane</location>
        <topology evidence="5">Multi-pass membrane protein</topology>
    </subcellularLocation>
</comment>
<comment type="function">
    <text evidence="5">Catalyzes the irreversible transfer of a propylamine group from the amino donor S-adenosylmethioninamine (decarboxy-AdoMet) to putrescine (1,4-diaminobutane) to yield spermidine.</text>
</comment>
<feature type="binding site" evidence="5">
    <location>
        <position position="273"/>
    </location>
    <ligand>
        <name>spermidine</name>
        <dbReference type="ChEBI" id="CHEBI:57834"/>
    </ligand>
</feature>
<dbReference type="RefSeq" id="WP_207678424.1">
    <property type="nucleotide sequence ID" value="NZ_CP061800.1"/>
</dbReference>
<comment type="subunit">
    <text evidence="5">Homodimer or homotetramer.</text>
</comment>
<dbReference type="Proteomes" id="UP000663722">
    <property type="component" value="Chromosome"/>
</dbReference>
<feature type="active site" description="Proton acceptor" evidence="5 6">
    <location>
        <position position="369"/>
    </location>
</feature>
<dbReference type="PROSITE" id="PS01330">
    <property type="entry name" value="PABS_1"/>
    <property type="match status" value="1"/>
</dbReference>
<feature type="binding site" evidence="5">
    <location>
        <position position="317"/>
    </location>
    <ligand>
        <name>S-methyl-5'-thioadenosine</name>
        <dbReference type="ChEBI" id="CHEBI:17509"/>
    </ligand>
</feature>
<reference evidence="8" key="1">
    <citation type="journal article" date="2021" name="Microb. Physiol.">
        <title>Proteogenomic Insights into the Physiology of Marine, Sulfate-Reducing, Filamentous Desulfonema limicola and Desulfonema magnum.</title>
        <authorList>
            <person name="Schnaars V."/>
            <person name="Wohlbrand L."/>
            <person name="Scheve S."/>
            <person name="Hinrichs C."/>
            <person name="Reinhardt R."/>
            <person name="Rabus R."/>
        </authorList>
    </citation>
    <scope>NUCLEOTIDE SEQUENCE</scope>
    <source>
        <strain evidence="8">4be13</strain>
    </source>
</reference>
<feature type="binding site" evidence="5">
    <location>
        <begin position="351"/>
        <end position="352"/>
    </location>
    <ligand>
        <name>S-methyl-5'-thioadenosine</name>
        <dbReference type="ChEBI" id="CHEBI:17509"/>
    </ligand>
</feature>
<dbReference type="NCBIfam" id="NF037959">
    <property type="entry name" value="MFS_SpdSyn"/>
    <property type="match status" value="1"/>
</dbReference>
<evidence type="ECO:0000256" key="6">
    <source>
        <dbReference type="PROSITE-ProRule" id="PRU00354"/>
    </source>
</evidence>
<dbReference type="InterPro" id="IPR030373">
    <property type="entry name" value="PABS_CS"/>
</dbReference>
<evidence type="ECO:0000313" key="8">
    <source>
        <dbReference type="EMBL" id="QTA90047.1"/>
    </source>
</evidence>
<evidence type="ECO:0000313" key="9">
    <source>
        <dbReference type="Proteomes" id="UP000663722"/>
    </source>
</evidence>
<comment type="pathway">
    <text evidence="5">Amine and polyamine biosynthesis; spermidine biosynthesis; spermidine from putrescine: step 1/1.</text>
</comment>
<keyword evidence="4 5" id="KW-0620">Polyamine biosynthesis</keyword>
<protein>
    <recommendedName>
        <fullName evidence="5">Polyamine aminopropyltransferase</fullName>
    </recommendedName>
    <alternativeName>
        <fullName evidence="5">Putrescine aminopropyltransferase</fullName>
        <shortName evidence="5">PAPT</shortName>
    </alternativeName>
    <alternativeName>
        <fullName evidence="5">Spermidine synthase</fullName>
        <shortName evidence="5">SPDS</shortName>
        <shortName evidence="5">SPDSY</shortName>
        <ecNumber evidence="5">2.5.1.16</ecNumber>
    </alternativeName>
</protein>
<keyword evidence="9" id="KW-1185">Reference proteome</keyword>
<keyword evidence="3 5" id="KW-0745">Spermidine biosynthesis</keyword>
<evidence type="ECO:0000256" key="3">
    <source>
        <dbReference type="ARBA" id="ARBA00023066"/>
    </source>
</evidence>
<dbReference type="EMBL" id="CP061800">
    <property type="protein sequence ID" value="QTA90047.1"/>
    <property type="molecule type" value="Genomic_DNA"/>
</dbReference>
<comment type="catalytic activity">
    <reaction evidence="5">
        <text>S-adenosyl 3-(methylsulfanyl)propylamine + putrescine = S-methyl-5'-thioadenosine + spermidine + H(+)</text>
        <dbReference type="Rhea" id="RHEA:12721"/>
        <dbReference type="ChEBI" id="CHEBI:15378"/>
        <dbReference type="ChEBI" id="CHEBI:17509"/>
        <dbReference type="ChEBI" id="CHEBI:57443"/>
        <dbReference type="ChEBI" id="CHEBI:57834"/>
        <dbReference type="ChEBI" id="CHEBI:326268"/>
        <dbReference type="EC" id="2.5.1.16"/>
    </reaction>
</comment>
<feature type="transmembrane region" description="Helical" evidence="5">
    <location>
        <begin position="109"/>
        <end position="130"/>
    </location>
</feature>
<dbReference type="SUPFAM" id="SSF53335">
    <property type="entry name" value="S-adenosyl-L-methionine-dependent methyltransferases"/>
    <property type="match status" value="1"/>
</dbReference>
<dbReference type="GO" id="GO:0008295">
    <property type="term" value="P:spermidine biosynthetic process"/>
    <property type="evidence" value="ECO:0007669"/>
    <property type="project" value="UniProtKB-UniRule"/>
</dbReference>
<keyword evidence="5" id="KW-0472">Membrane</keyword>
<dbReference type="Pfam" id="PF01564">
    <property type="entry name" value="Spermine_synth"/>
    <property type="match status" value="1"/>
</dbReference>
<dbReference type="HAMAP" id="MF_00198">
    <property type="entry name" value="Spermidine_synth"/>
    <property type="match status" value="1"/>
</dbReference>
<dbReference type="GO" id="GO:0004766">
    <property type="term" value="F:spermidine synthase activity"/>
    <property type="evidence" value="ECO:0007669"/>
    <property type="project" value="UniProtKB-UniRule"/>
</dbReference>
<evidence type="ECO:0000256" key="5">
    <source>
        <dbReference type="HAMAP-Rule" id="MF_00198"/>
    </source>
</evidence>
<feature type="transmembrane region" description="Helical" evidence="5">
    <location>
        <begin position="83"/>
        <end position="103"/>
    </location>
</feature>
<dbReference type="PROSITE" id="PS51006">
    <property type="entry name" value="PABS_2"/>
    <property type="match status" value="1"/>
</dbReference>
<organism evidence="8 9">
    <name type="scientific">Desulfonema magnum</name>
    <dbReference type="NCBI Taxonomy" id="45655"/>
    <lineage>
        <taxon>Bacteria</taxon>
        <taxon>Pseudomonadati</taxon>
        <taxon>Thermodesulfobacteriota</taxon>
        <taxon>Desulfobacteria</taxon>
        <taxon>Desulfobacterales</taxon>
        <taxon>Desulfococcaceae</taxon>
        <taxon>Desulfonema</taxon>
    </lineage>
</organism>
<feature type="domain" description="PABS" evidence="7">
    <location>
        <begin position="209"/>
        <end position="456"/>
    </location>
</feature>
<dbReference type="KEGG" id="dmm:dnm_061070"/>
<dbReference type="NCBIfam" id="NF002956">
    <property type="entry name" value="PRK03612.1"/>
    <property type="match status" value="1"/>
</dbReference>
<keyword evidence="5" id="KW-1003">Cell membrane</keyword>
<feature type="transmembrane region" description="Helical" evidence="5">
    <location>
        <begin position="12"/>
        <end position="37"/>
    </location>
</feature>
<dbReference type="PANTHER" id="PTHR43317:SF1">
    <property type="entry name" value="THERMOSPERMINE SYNTHASE ACAULIS5"/>
    <property type="match status" value="1"/>
</dbReference>